<keyword evidence="3" id="KW-1185">Reference proteome</keyword>
<dbReference type="OrthoDB" id="1092050at2"/>
<dbReference type="Pfam" id="PF20613">
    <property type="entry name" value="HipA_2"/>
    <property type="match status" value="1"/>
</dbReference>
<evidence type="ECO:0000313" key="2">
    <source>
        <dbReference type="EMBL" id="ABL64940.1"/>
    </source>
</evidence>
<dbReference type="eggNOG" id="ENOG5033HHV">
    <property type="taxonomic scope" value="Bacteria"/>
</dbReference>
<gene>
    <name evidence="2" type="ordered locus">Cpha266_0892</name>
</gene>
<feature type="domain" description="HipA-like kinase" evidence="1">
    <location>
        <begin position="20"/>
        <end position="240"/>
    </location>
</feature>
<dbReference type="EMBL" id="CP000492">
    <property type="protein sequence ID" value="ABL64940.1"/>
    <property type="molecule type" value="Genomic_DNA"/>
</dbReference>
<protein>
    <recommendedName>
        <fullName evidence="1">HipA-like kinase domain-containing protein</fullName>
    </recommendedName>
</protein>
<dbReference type="HOGENOM" id="CLU_1015283_0_0_10"/>
<name>A1BEW3_CHLPD</name>
<organism evidence="2 3">
    <name type="scientific">Chlorobium phaeobacteroides (strain DSM 266 / SMG 266 / 2430)</name>
    <dbReference type="NCBI Taxonomy" id="290317"/>
    <lineage>
        <taxon>Bacteria</taxon>
        <taxon>Pseudomonadati</taxon>
        <taxon>Chlorobiota</taxon>
        <taxon>Chlorobiia</taxon>
        <taxon>Chlorobiales</taxon>
        <taxon>Chlorobiaceae</taxon>
        <taxon>Chlorobium/Pelodictyon group</taxon>
        <taxon>Chlorobium</taxon>
    </lineage>
</organism>
<dbReference type="Proteomes" id="UP000008701">
    <property type="component" value="Chromosome"/>
</dbReference>
<dbReference type="KEGG" id="cph:Cpha266_0892"/>
<dbReference type="STRING" id="290317.Cpha266_0892"/>
<dbReference type="InterPro" id="IPR046748">
    <property type="entry name" value="HipA_2"/>
</dbReference>
<accession>A1BEW3</accession>
<proteinExistence type="predicted"/>
<evidence type="ECO:0000313" key="3">
    <source>
        <dbReference type="Proteomes" id="UP000008701"/>
    </source>
</evidence>
<reference evidence="2 3" key="1">
    <citation type="submission" date="2006-12" db="EMBL/GenBank/DDBJ databases">
        <title>Complete sequence of Chlorobium phaeobacteroides DSM 266.</title>
        <authorList>
            <consortium name="US DOE Joint Genome Institute"/>
            <person name="Copeland A."/>
            <person name="Lucas S."/>
            <person name="Lapidus A."/>
            <person name="Barry K."/>
            <person name="Detter J.C."/>
            <person name="Glavina del Rio T."/>
            <person name="Hammon N."/>
            <person name="Israni S."/>
            <person name="Pitluck S."/>
            <person name="Goltsman E."/>
            <person name="Schmutz J."/>
            <person name="Larimer F."/>
            <person name="Land M."/>
            <person name="Hauser L."/>
            <person name="Mikhailova N."/>
            <person name="Li T."/>
            <person name="Overmann J."/>
            <person name="Bryant D.A."/>
            <person name="Richardson P."/>
        </authorList>
    </citation>
    <scope>NUCLEOTIDE SEQUENCE [LARGE SCALE GENOMIC DNA]</scope>
    <source>
        <strain evidence="2 3">DSM 266</strain>
    </source>
</reference>
<sequence>MRRVKTERFIEQISTNGSVPCRFECSDGATYFVKHYGNNRLHVINELIGSLLLQLLELPTPEIALVEVVPESIEGLNFDRKAPCGVAFGSRQLQGQSKSLDRGDLYDGLEIRKFTASQSLTGIVLFDIWVYNTDRTQLNPNVLVEQIPNNRFRFVAIDHAMIFDGMEYRYLDRSEKILSPTIEDSLIAHPLYRQIHDSLGLFYSEEADRVLGRIESIKEEELRGVLEEIPDEWEVTETEKDSIIKYYLLPRKHCVRGFYQQLLVDANIKIP</sequence>
<evidence type="ECO:0000259" key="1">
    <source>
        <dbReference type="Pfam" id="PF20613"/>
    </source>
</evidence>
<dbReference type="RefSeq" id="WP_011744767.1">
    <property type="nucleotide sequence ID" value="NC_008639.1"/>
</dbReference>
<dbReference type="AlphaFoldDB" id="A1BEW3"/>